<dbReference type="SUPFAM" id="SSF46785">
    <property type="entry name" value="Winged helix' DNA-binding domain"/>
    <property type="match status" value="1"/>
</dbReference>
<dbReference type="Proteomes" id="UP000600247">
    <property type="component" value="Unassembled WGS sequence"/>
</dbReference>
<dbReference type="InterPro" id="IPR050950">
    <property type="entry name" value="HTH-type_LysR_regulators"/>
</dbReference>
<keyword evidence="3" id="KW-0238">DNA-binding</keyword>
<dbReference type="PANTHER" id="PTHR30419:SF8">
    <property type="entry name" value="NITROGEN ASSIMILATION TRANSCRIPTIONAL ACTIVATOR-RELATED"/>
    <property type="match status" value="1"/>
</dbReference>
<evidence type="ECO:0000256" key="3">
    <source>
        <dbReference type="ARBA" id="ARBA00023125"/>
    </source>
</evidence>
<evidence type="ECO:0000313" key="6">
    <source>
        <dbReference type="EMBL" id="GGG83685.1"/>
    </source>
</evidence>
<comment type="similarity">
    <text evidence="1">Belongs to the LysR transcriptional regulatory family.</text>
</comment>
<dbReference type="InterPro" id="IPR000847">
    <property type="entry name" value="LysR_HTH_N"/>
</dbReference>
<dbReference type="Pfam" id="PF03466">
    <property type="entry name" value="LysR_substrate"/>
    <property type="match status" value="1"/>
</dbReference>
<evidence type="ECO:0000256" key="4">
    <source>
        <dbReference type="ARBA" id="ARBA00023163"/>
    </source>
</evidence>
<dbReference type="RefSeq" id="WP_188892047.1">
    <property type="nucleotide sequence ID" value="NZ_BMHY01000012.1"/>
</dbReference>
<dbReference type="AlphaFoldDB" id="A0A917HLY4"/>
<dbReference type="GO" id="GO:0003700">
    <property type="term" value="F:DNA-binding transcription factor activity"/>
    <property type="evidence" value="ECO:0007669"/>
    <property type="project" value="InterPro"/>
</dbReference>
<dbReference type="InterPro" id="IPR036388">
    <property type="entry name" value="WH-like_DNA-bd_sf"/>
</dbReference>
<dbReference type="PRINTS" id="PR00039">
    <property type="entry name" value="HTHLYSR"/>
</dbReference>
<dbReference type="InterPro" id="IPR005119">
    <property type="entry name" value="LysR_subst-bd"/>
</dbReference>
<dbReference type="FunFam" id="1.10.10.10:FF:000001">
    <property type="entry name" value="LysR family transcriptional regulator"/>
    <property type="match status" value="1"/>
</dbReference>
<feature type="domain" description="HTH lysR-type" evidence="5">
    <location>
        <begin position="1"/>
        <end position="58"/>
    </location>
</feature>
<dbReference type="PANTHER" id="PTHR30419">
    <property type="entry name" value="HTH-TYPE TRANSCRIPTIONAL REGULATOR YBHD"/>
    <property type="match status" value="1"/>
</dbReference>
<evidence type="ECO:0000259" key="5">
    <source>
        <dbReference type="PROSITE" id="PS50931"/>
    </source>
</evidence>
<dbReference type="EMBL" id="BMHY01000012">
    <property type="protein sequence ID" value="GGG83685.1"/>
    <property type="molecule type" value="Genomic_DNA"/>
</dbReference>
<protein>
    <submittedName>
        <fullName evidence="6">HTH-type transcriptional regulator YwbI</fullName>
    </submittedName>
</protein>
<dbReference type="GO" id="GO:0005829">
    <property type="term" value="C:cytosol"/>
    <property type="evidence" value="ECO:0007669"/>
    <property type="project" value="TreeGrafter"/>
</dbReference>
<dbReference type="InterPro" id="IPR036390">
    <property type="entry name" value="WH_DNA-bd_sf"/>
</dbReference>
<accession>A0A917HLY4</accession>
<evidence type="ECO:0000256" key="2">
    <source>
        <dbReference type="ARBA" id="ARBA00023015"/>
    </source>
</evidence>
<sequence length="293" mass="33082">MDIRHLQYINEIVKQRSFTKAAESLHVAQPTISKSIRNLENELRFELFNRDGKAVKLTDAGEVVYRYAQPILQLFDSLTAEVNDLSFLHKGSISIGLPPMAGSRFFPSVLKRFQERYPGISVQMVEYGAVRIEESVGSGDLDVGVVLTPVDTELFESIPLVREKLNVIMPTSHPFSGRQSIALSELSSERFILFSNEFTLHDRVIEHCRDAGFSPQIVYESSQWDFITEMVASGLGIAMLPETICRALDPVQISSVPLIEPIIPWELVMVWRREGYLSLAAKAWIAFVEEMFA</sequence>
<reference evidence="6 7" key="1">
    <citation type="journal article" date="2014" name="Int. J. Syst. Evol. Microbiol.">
        <title>Complete genome sequence of Corynebacterium casei LMG S-19264T (=DSM 44701T), isolated from a smear-ripened cheese.</title>
        <authorList>
            <consortium name="US DOE Joint Genome Institute (JGI-PGF)"/>
            <person name="Walter F."/>
            <person name="Albersmeier A."/>
            <person name="Kalinowski J."/>
            <person name="Ruckert C."/>
        </authorList>
    </citation>
    <scope>NUCLEOTIDE SEQUENCE [LARGE SCALE GENOMIC DNA]</scope>
    <source>
        <strain evidence="6 7">CGMCC 1.15286</strain>
    </source>
</reference>
<dbReference type="Gene3D" id="1.10.10.10">
    <property type="entry name" value="Winged helix-like DNA-binding domain superfamily/Winged helix DNA-binding domain"/>
    <property type="match status" value="1"/>
</dbReference>
<gene>
    <name evidence="6" type="primary">ywbI</name>
    <name evidence="6" type="ORF">GCM10010918_46730</name>
</gene>
<name>A0A917HLY4_9BACL</name>
<comment type="caution">
    <text evidence="6">The sequence shown here is derived from an EMBL/GenBank/DDBJ whole genome shotgun (WGS) entry which is preliminary data.</text>
</comment>
<dbReference type="GO" id="GO:0003677">
    <property type="term" value="F:DNA binding"/>
    <property type="evidence" value="ECO:0007669"/>
    <property type="project" value="UniProtKB-KW"/>
</dbReference>
<dbReference type="Pfam" id="PF00126">
    <property type="entry name" value="HTH_1"/>
    <property type="match status" value="1"/>
</dbReference>
<dbReference type="Gene3D" id="3.40.190.290">
    <property type="match status" value="1"/>
</dbReference>
<keyword evidence="7" id="KW-1185">Reference proteome</keyword>
<dbReference type="SUPFAM" id="SSF53850">
    <property type="entry name" value="Periplasmic binding protein-like II"/>
    <property type="match status" value="1"/>
</dbReference>
<dbReference type="PROSITE" id="PS50931">
    <property type="entry name" value="HTH_LYSR"/>
    <property type="match status" value="1"/>
</dbReference>
<organism evidence="6 7">
    <name type="scientific">Paenibacillus radicis</name>
    <name type="common">ex Gao et al. 2016</name>
    <dbReference type="NCBI Taxonomy" id="1737354"/>
    <lineage>
        <taxon>Bacteria</taxon>
        <taxon>Bacillati</taxon>
        <taxon>Bacillota</taxon>
        <taxon>Bacilli</taxon>
        <taxon>Bacillales</taxon>
        <taxon>Paenibacillaceae</taxon>
        <taxon>Paenibacillus</taxon>
    </lineage>
</organism>
<keyword evidence="2" id="KW-0805">Transcription regulation</keyword>
<evidence type="ECO:0000313" key="7">
    <source>
        <dbReference type="Proteomes" id="UP000600247"/>
    </source>
</evidence>
<evidence type="ECO:0000256" key="1">
    <source>
        <dbReference type="ARBA" id="ARBA00009437"/>
    </source>
</evidence>
<dbReference type="CDD" id="cd08438">
    <property type="entry name" value="PBP2_CidR"/>
    <property type="match status" value="1"/>
</dbReference>
<proteinExistence type="inferred from homology"/>
<keyword evidence="4" id="KW-0804">Transcription</keyword>